<proteinExistence type="predicted"/>
<feature type="transmembrane region" description="Helical" evidence="2">
    <location>
        <begin position="1496"/>
        <end position="1514"/>
    </location>
</feature>
<accession>A0A512M5B1</accession>
<evidence type="ECO:0000313" key="3">
    <source>
        <dbReference type="EMBL" id="GEP41925.1"/>
    </source>
</evidence>
<gene>
    <name evidence="3" type="ORF">BGE01nite_12160</name>
</gene>
<protein>
    <submittedName>
        <fullName evidence="3">Uncharacterized protein</fullName>
    </submittedName>
</protein>
<dbReference type="RefSeq" id="WP_146849468.1">
    <property type="nucleotide sequence ID" value="NZ_BKAG01000006.1"/>
</dbReference>
<keyword evidence="2" id="KW-1133">Transmembrane helix</keyword>
<evidence type="ECO:0000256" key="2">
    <source>
        <dbReference type="SAM" id="Phobius"/>
    </source>
</evidence>
<dbReference type="Proteomes" id="UP000321577">
    <property type="component" value="Unassembled WGS sequence"/>
</dbReference>
<feature type="transmembrane region" description="Helical" evidence="2">
    <location>
        <begin position="1445"/>
        <end position="1463"/>
    </location>
</feature>
<keyword evidence="4" id="KW-1185">Reference proteome</keyword>
<keyword evidence="2" id="KW-0812">Transmembrane</keyword>
<reference evidence="3 4" key="1">
    <citation type="submission" date="2019-07" db="EMBL/GenBank/DDBJ databases">
        <title>Whole genome shotgun sequence of Brevifollis gellanilyticus NBRC 108608.</title>
        <authorList>
            <person name="Hosoyama A."/>
            <person name="Uohara A."/>
            <person name="Ohji S."/>
            <person name="Ichikawa N."/>
        </authorList>
    </citation>
    <scope>NUCLEOTIDE SEQUENCE [LARGE SCALE GENOMIC DNA]</scope>
    <source>
        <strain evidence="3 4">NBRC 108608</strain>
    </source>
</reference>
<evidence type="ECO:0000313" key="4">
    <source>
        <dbReference type="Proteomes" id="UP000321577"/>
    </source>
</evidence>
<name>A0A512M5B1_9BACT</name>
<dbReference type="EMBL" id="BKAG01000006">
    <property type="protein sequence ID" value="GEP41925.1"/>
    <property type="molecule type" value="Genomic_DNA"/>
</dbReference>
<sequence>MSLRMTLDSRDPNARRPRGSPPWRGLPVVVLLLSLLGVFAQAAEPTVKEPTRKELWVPSEHLEKVLKEHPNAVLLSPEQYEALIRDAGRVKPLKDPKDKPPVDLMVENLVLRGTLNPEAGSIRLSGTLTFYSASEEWVALDVPWHLPLVSAHAEGGTLLVSLSKDSGILLSGPAGLQTERTLKVHAKGVGRHRLTFESDVPVHRSHQSGASSLFICGFRMHGYLDLVAPAEFRLLDGTPYTRLPDGTLRLVIGQSAIYQVPVRDSKGPRTLSIPLLLVANWNRGDAGERPDAPRFNPMKKLEATISESEVLATLHLHASRFTRTTGRHEFQFKLSPGAQVTSATSSEDVQWHQLNDTLHLSLPGNTNSAPLAIGLRLPRDPAATEVTLPHVILPSAVDVPVVLTLSEGVELLSSTREFTAPLDALPKLTVRAAKPRLEVDADLVAKLEKDSVSLMRTLNLRTDRPVHELRLTLPAGEEFVRIESDAKSFEWKRVTNHLELRFPLGVKAAEPQKVTLSTRQKLLKAWTGPRQPELVKIQPITIPEAVKVAGYNALAFDDAWRVALKGAAGLEDRDVQLSPVKGRMAWFSLRDWELSFEVERAEPVYSAEITAYALPRARTVEIEGQVRLDISAAPLRSFQLKLPPAAAKLLRMTSPLIGEQKLEDATGVWSYTLRQESTGTHALRFRLSLPAEVTATAEQTLKALLPVFEMPAARRFAGTWVIEANTDTQVSFETQSLQPLDVLRAPPVSGYQPRHRLIAAYTYGTGANTLSLTAKRHAHSDLATLVVRKLLLTTVLSADGTRRHEAIFLVKHTGEQFMPVKLPAKARLLSLEVEHLGAKPVNGADGMIAISLPAGSQSALISLIYEEEGEPWTSAGEEKIQPPEFLAGLPVLETEWHVHAPNGRHYELGGHFMDLVESAHVPGLIKRLNQWTSGSSLRSGPTESVIERARREVLGDVEAWKAEQAKVEVTVFRLSRLVVPQVQFSGASLREAVEFLNIEFNQLERALDPGTPRLSFVLTNTAAANPAQITLDLQDVPMMEALRYITELGGVTFRLTESGVVIEPHHARTEQMSGRIFKVTSALVEKLEEDPFASAAQKLPAGTSEWWLDVLRKTGVAFPDQARVVADPDHGEIIVRNTEDALSLVEHFLSSLMDPVTSAMLYSVEDPRLLSMNNEAWETGARAPSVQALMSNKLNSIVIPQVQFSNATIEEALEFLRVKNRDLDTLETDPSRKGVSFILKGGDEPSQARISLDLKDVPLGEALRYVTELAGMKYKVEPYAVVVVPLSETTTEQFTRTYKVPPDWNYRGFGRAIGISEIGLSRAPADPFAAGGATATANSGLIRRATAIDNVKEQGIPFPAGASAAYNAATGELIVKNTGPNLDLIESLVDSIPYVAGNAGLGASTKTGLISLDLDLPTAGQVLKFSGHQAPEVLTLRHVSWERQLGFAMLAMIAGLGACLLWARKRPWRTSFLVVALFTLGGPVVLGGPALALANAFLFGWLMALVLRGAWWLVKDVSAVRGELNGKEAVV</sequence>
<feature type="region of interest" description="Disordered" evidence="1">
    <location>
        <begin position="1"/>
        <end position="20"/>
    </location>
</feature>
<evidence type="ECO:0000256" key="1">
    <source>
        <dbReference type="SAM" id="MobiDB-lite"/>
    </source>
</evidence>
<feature type="transmembrane region" description="Helical" evidence="2">
    <location>
        <begin position="1470"/>
        <end position="1490"/>
    </location>
</feature>
<comment type="caution">
    <text evidence="3">The sequence shown here is derived from an EMBL/GenBank/DDBJ whole genome shotgun (WGS) entry which is preliminary data.</text>
</comment>
<organism evidence="3 4">
    <name type="scientific">Brevifollis gellanilyticus</name>
    <dbReference type="NCBI Taxonomy" id="748831"/>
    <lineage>
        <taxon>Bacteria</taxon>
        <taxon>Pseudomonadati</taxon>
        <taxon>Verrucomicrobiota</taxon>
        <taxon>Verrucomicrobiia</taxon>
        <taxon>Verrucomicrobiales</taxon>
        <taxon>Verrucomicrobiaceae</taxon>
    </lineage>
</organism>
<dbReference type="OrthoDB" id="178232at2"/>
<keyword evidence="2" id="KW-0472">Membrane</keyword>